<protein>
    <submittedName>
        <fullName evidence="3">Reverse transcriptase</fullName>
    </submittedName>
</protein>
<reference evidence="1 2" key="1">
    <citation type="submission" date="2018-11" db="EMBL/GenBank/DDBJ databases">
        <authorList>
            <consortium name="Pathogen Informatics"/>
        </authorList>
    </citation>
    <scope>NUCLEOTIDE SEQUENCE [LARGE SCALE GENOMIC DNA]</scope>
</reference>
<evidence type="ECO:0000313" key="3">
    <source>
        <dbReference type="WBParaSite" id="HPBE_0001177901-mRNA-1"/>
    </source>
</evidence>
<dbReference type="WBParaSite" id="HPBE_0001177901-mRNA-1">
    <property type="protein sequence ID" value="HPBE_0001177901-mRNA-1"/>
    <property type="gene ID" value="HPBE_0001177901"/>
</dbReference>
<evidence type="ECO:0000313" key="1">
    <source>
        <dbReference type="EMBL" id="VDO89822.1"/>
    </source>
</evidence>
<sequence length="71" mass="8159">MLADFDRLCANVRLQLNLIKTVNISEYSNYVYLDLEVNIVIDLAPKLGWRKLAAWEAFKSVKEVVTTTKNV</sequence>
<evidence type="ECO:0000313" key="2">
    <source>
        <dbReference type="Proteomes" id="UP000050761"/>
    </source>
</evidence>
<accession>A0A3P8D0L3</accession>
<gene>
    <name evidence="1" type="ORF">HPBE_LOCUS11780</name>
</gene>
<reference evidence="3" key="2">
    <citation type="submission" date="2019-09" db="UniProtKB">
        <authorList>
            <consortium name="WormBaseParasite"/>
        </authorList>
    </citation>
    <scope>IDENTIFICATION</scope>
</reference>
<accession>A0A183FUD0</accession>
<name>A0A183FUD0_HELPZ</name>
<organism evidence="2 3">
    <name type="scientific">Heligmosomoides polygyrus</name>
    <name type="common">Parasitic roundworm</name>
    <dbReference type="NCBI Taxonomy" id="6339"/>
    <lineage>
        <taxon>Eukaryota</taxon>
        <taxon>Metazoa</taxon>
        <taxon>Ecdysozoa</taxon>
        <taxon>Nematoda</taxon>
        <taxon>Chromadorea</taxon>
        <taxon>Rhabditida</taxon>
        <taxon>Rhabditina</taxon>
        <taxon>Rhabditomorpha</taxon>
        <taxon>Strongyloidea</taxon>
        <taxon>Heligmosomidae</taxon>
        <taxon>Heligmosomoides</taxon>
    </lineage>
</organism>
<dbReference type="Proteomes" id="UP000050761">
    <property type="component" value="Unassembled WGS sequence"/>
</dbReference>
<keyword evidence="2" id="KW-1185">Reference proteome</keyword>
<dbReference type="EMBL" id="UZAH01027228">
    <property type="protein sequence ID" value="VDO89822.1"/>
    <property type="molecule type" value="Genomic_DNA"/>
</dbReference>
<proteinExistence type="predicted"/>
<dbReference type="AlphaFoldDB" id="A0A183FUD0"/>